<dbReference type="Pfam" id="PF00067">
    <property type="entry name" value="p450"/>
    <property type="match status" value="1"/>
</dbReference>
<dbReference type="RefSeq" id="XP_038978384.1">
    <property type="nucleotide sequence ID" value="XM_039122456.1"/>
</dbReference>
<dbReference type="GeneID" id="120108748"/>
<dbReference type="OrthoDB" id="689155at2759"/>
<comment type="cofactor">
    <cofactor evidence="1 8">
        <name>heme</name>
        <dbReference type="ChEBI" id="CHEBI:30413"/>
    </cofactor>
</comment>
<dbReference type="PRINTS" id="PR00385">
    <property type="entry name" value="P450"/>
</dbReference>
<dbReference type="PRINTS" id="PR00463">
    <property type="entry name" value="EP450I"/>
</dbReference>
<evidence type="ECO:0000313" key="10">
    <source>
        <dbReference type="Proteomes" id="UP000228380"/>
    </source>
</evidence>
<comment type="similarity">
    <text evidence="2 9">Belongs to the cytochrome P450 family.</text>
</comment>
<dbReference type="CDD" id="cd11072">
    <property type="entry name" value="CYP71-like"/>
    <property type="match status" value="1"/>
</dbReference>
<dbReference type="InterPro" id="IPR036396">
    <property type="entry name" value="Cyt_P450_sf"/>
</dbReference>
<evidence type="ECO:0000256" key="8">
    <source>
        <dbReference type="PIRSR" id="PIRSR602401-1"/>
    </source>
</evidence>
<evidence type="ECO:0000256" key="2">
    <source>
        <dbReference type="ARBA" id="ARBA00010617"/>
    </source>
</evidence>
<evidence type="ECO:0000256" key="1">
    <source>
        <dbReference type="ARBA" id="ARBA00001971"/>
    </source>
</evidence>
<accession>A0A8B9A512</accession>
<dbReference type="AlphaFoldDB" id="A0A8B9A512"/>
<keyword evidence="10" id="KW-1185">Reference proteome</keyword>
<dbReference type="GO" id="GO:0005506">
    <property type="term" value="F:iron ion binding"/>
    <property type="evidence" value="ECO:0007669"/>
    <property type="project" value="InterPro"/>
</dbReference>
<feature type="binding site" description="axial binding residue" evidence="8">
    <location>
        <position position="442"/>
    </location>
    <ligand>
        <name>heme</name>
        <dbReference type="ChEBI" id="CHEBI:30413"/>
    </ligand>
    <ligandPart>
        <name>Fe</name>
        <dbReference type="ChEBI" id="CHEBI:18248"/>
    </ligandPart>
</feature>
<keyword evidence="4 8" id="KW-0479">Metal-binding</keyword>
<dbReference type="SUPFAM" id="SSF48264">
    <property type="entry name" value="Cytochrome P450"/>
    <property type="match status" value="1"/>
</dbReference>
<dbReference type="GO" id="GO:0020037">
    <property type="term" value="F:heme binding"/>
    <property type="evidence" value="ECO:0007669"/>
    <property type="project" value="InterPro"/>
</dbReference>
<dbReference type="PANTHER" id="PTHR47955">
    <property type="entry name" value="CYTOCHROME P450 FAMILY 71 PROTEIN"/>
    <property type="match status" value="1"/>
</dbReference>
<keyword evidence="7 9" id="KW-0503">Monooxygenase</keyword>
<evidence type="ECO:0000256" key="9">
    <source>
        <dbReference type="RuleBase" id="RU000461"/>
    </source>
</evidence>
<name>A0A8B9A512_PHODC</name>
<dbReference type="GO" id="GO:0004497">
    <property type="term" value="F:monooxygenase activity"/>
    <property type="evidence" value="ECO:0007669"/>
    <property type="project" value="UniProtKB-KW"/>
</dbReference>
<dbReference type="KEGG" id="pda:120108748"/>
<protein>
    <submittedName>
        <fullName evidence="11">Premnaspirodiene oxygenase-like</fullName>
    </submittedName>
</protein>
<evidence type="ECO:0000256" key="5">
    <source>
        <dbReference type="ARBA" id="ARBA00023002"/>
    </source>
</evidence>
<sequence>MELQLPSLPFLSAFLLFVLIVIKLIKSTATRKLPPSPWKLPIIGHLHHLLGPLPHRALRELSRRHGPLMHLRLGQVDHIIVSSPEMAREILKTHDLIFASRDKILASKAFYDGADIVFAPYGSYWRELRKICVIELLSAKRVKSFSTIRQEVMSNLVGYISTMNNSPVNLSEMFLLTSNTMTSMVTFGTKCKHGPRFISTLKKLLEFLSGFSVADLFPSLGFIDTLSGASSSLKKCHREVDEILGEIIKEHEEKRATKNSSNEEQQQGEDLVDVLLELKENGGLEFPLTLTSIKAVIMDMFAGGTETSATTLEWTMAELMRHPEIMEKVQAEVRQALKGKARIEEEDINKFHYMKLVIKESLRLHQPGPLLLPRVCRETCQVGGYNIPAGSRIIVNAWAAATDPRYWEDPESFKPERFDGSSVDYKGGNFEYMPFGAGRRICPAMTFGLAQVEVALANLLYHFDWKLPNGMAPNDLDMTESFAAAVGLKSRLWLIATPCPSE</sequence>
<evidence type="ECO:0000256" key="7">
    <source>
        <dbReference type="ARBA" id="ARBA00023033"/>
    </source>
</evidence>
<dbReference type="InterPro" id="IPR017972">
    <property type="entry name" value="Cyt_P450_CS"/>
</dbReference>
<dbReference type="PANTHER" id="PTHR47955:SF8">
    <property type="entry name" value="CYTOCHROME P450 71D11-LIKE"/>
    <property type="match status" value="1"/>
</dbReference>
<dbReference type="Proteomes" id="UP000228380">
    <property type="component" value="Unplaced"/>
</dbReference>
<keyword evidence="5 9" id="KW-0560">Oxidoreductase</keyword>
<reference evidence="11" key="1">
    <citation type="submission" date="2025-08" db="UniProtKB">
        <authorList>
            <consortium name="RefSeq"/>
        </authorList>
    </citation>
    <scope>IDENTIFICATION</scope>
    <source>
        <tissue evidence="11">Young leaves</tissue>
    </source>
</reference>
<dbReference type="Gene3D" id="1.10.630.10">
    <property type="entry name" value="Cytochrome P450"/>
    <property type="match status" value="1"/>
</dbReference>
<organism evidence="10 11">
    <name type="scientific">Phoenix dactylifera</name>
    <name type="common">Date palm</name>
    <dbReference type="NCBI Taxonomy" id="42345"/>
    <lineage>
        <taxon>Eukaryota</taxon>
        <taxon>Viridiplantae</taxon>
        <taxon>Streptophyta</taxon>
        <taxon>Embryophyta</taxon>
        <taxon>Tracheophyta</taxon>
        <taxon>Spermatophyta</taxon>
        <taxon>Magnoliopsida</taxon>
        <taxon>Liliopsida</taxon>
        <taxon>Arecaceae</taxon>
        <taxon>Coryphoideae</taxon>
        <taxon>Phoeniceae</taxon>
        <taxon>Phoenix</taxon>
    </lineage>
</organism>
<dbReference type="FunFam" id="1.10.630.10:FF:000008">
    <property type="entry name" value="Cytochrome P450 71D8"/>
    <property type="match status" value="1"/>
</dbReference>
<evidence type="ECO:0000256" key="6">
    <source>
        <dbReference type="ARBA" id="ARBA00023004"/>
    </source>
</evidence>
<dbReference type="GO" id="GO:0016114">
    <property type="term" value="P:terpenoid biosynthetic process"/>
    <property type="evidence" value="ECO:0007669"/>
    <property type="project" value="UniProtKB-ARBA"/>
</dbReference>
<dbReference type="GO" id="GO:0016705">
    <property type="term" value="F:oxidoreductase activity, acting on paired donors, with incorporation or reduction of molecular oxygen"/>
    <property type="evidence" value="ECO:0007669"/>
    <property type="project" value="InterPro"/>
</dbReference>
<gene>
    <name evidence="11" type="primary">LOC120108748</name>
</gene>
<keyword evidence="3 8" id="KW-0349">Heme</keyword>
<dbReference type="InterPro" id="IPR002401">
    <property type="entry name" value="Cyt_P450_E_grp-I"/>
</dbReference>
<keyword evidence="6 8" id="KW-0408">Iron</keyword>
<evidence type="ECO:0000256" key="3">
    <source>
        <dbReference type="ARBA" id="ARBA00022617"/>
    </source>
</evidence>
<dbReference type="InterPro" id="IPR001128">
    <property type="entry name" value="Cyt_P450"/>
</dbReference>
<evidence type="ECO:0000256" key="4">
    <source>
        <dbReference type="ARBA" id="ARBA00022723"/>
    </source>
</evidence>
<proteinExistence type="inferred from homology"/>
<dbReference type="PROSITE" id="PS00086">
    <property type="entry name" value="CYTOCHROME_P450"/>
    <property type="match status" value="1"/>
</dbReference>
<evidence type="ECO:0000313" key="11">
    <source>
        <dbReference type="RefSeq" id="XP_038978384.1"/>
    </source>
</evidence>